<protein>
    <submittedName>
        <fullName evidence="2">Uncharacterized protein</fullName>
    </submittedName>
</protein>
<evidence type="ECO:0000313" key="2">
    <source>
        <dbReference type="EMBL" id="MBU8876737.1"/>
    </source>
</evidence>
<feature type="compositionally biased region" description="Low complexity" evidence="1">
    <location>
        <begin position="249"/>
        <end position="260"/>
    </location>
</feature>
<feature type="non-terminal residue" evidence="2">
    <location>
        <position position="1"/>
    </location>
</feature>
<name>A0ABS6ISN7_9HYPH</name>
<comment type="caution">
    <text evidence="2">The sequence shown here is derived from an EMBL/GenBank/DDBJ whole genome shotgun (WGS) entry which is preliminary data.</text>
</comment>
<evidence type="ECO:0000256" key="1">
    <source>
        <dbReference type="SAM" id="MobiDB-lite"/>
    </source>
</evidence>
<gene>
    <name evidence="2" type="ORF">KQ910_23380</name>
</gene>
<reference evidence="2 3" key="1">
    <citation type="submission" date="2021-06" db="EMBL/GenBank/DDBJ databases">
        <authorList>
            <person name="Lee D.H."/>
        </authorList>
    </citation>
    <scope>NUCLEOTIDE SEQUENCE [LARGE SCALE GENOMIC DNA]</scope>
    <source>
        <strain evidence="2 3">MMS21-HV4-11</strain>
    </source>
</reference>
<feature type="compositionally biased region" description="Polar residues" evidence="1">
    <location>
        <begin position="283"/>
        <end position="294"/>
    </location>
</feature>
<accession>A0ABS6ISN7</accession>
<keyword evidence="3" id="KW-1185">Reference proteome</keyword>
<feature type="region of interest" description="Disordered" evidence="1">
    <location>
        <begin position="282"/>
        <end position="305"/>
    </location>
</feature>
<proteinExistence type="predicted"/>
<evidence type="ECO:0000313" key="3">
    <source>
        <dbReference type="Proteomes" id="UP000727907"/>
    </source>
</evidence>
<dbReference type="RefSeq" id="WP_216965878.1">
    <property type="nucleotide sequence ID" value="NZ_JAHOPB010000003.1"/>
</dbReference>
<organism evidence="2 3">
    <name type="scientific">Reyranella humidisoli</name>
    <dbReference type="NCBI Taxonomy" id="2849149"/>
    <lineage>
        <taxon>Bacteria</taxon>
        <taxon>Pseudomonadati</taxon>
        <taxon>Pseudomonadota</taxon>
        <taxon>Alphaproteobacteria</taxon>
        <taxon>Hyphomicrobiales</taxon>
        <taxon>Reyranellaceae</taxon>
        <taxon>Reyranella</taxon>
    </lineage>
</organism>
<sequence>RGRAATGALDWLGNNPAAPLMAMPAELRDGLSPGQTGRLEAAAMNGGRVVTDRDLYDRLDDQAVHEPERFTGLDLTQYRLSLGNSDYDRLTKLQKTLSEGKPDPAFERHRLGRLFLEEGLRAANVEPNREEARPARQQLDRLLGAFEAVEGKPPTMVDIRGLVGDVVGSVLPRAESDPNIGWVSGGDPVEALLQEVEAKDALDGGEPPIVHSDDGRAEIDETFDPQNIILAQAGGGGGSRVPPPPRPAAAPGHQPAPGIGHNRPPVAPGLPQAIENWRRWFPSSPQASGTQPSPDTAGPAAAVERKQSTQAFADWLGERAQRAERDQYAGADGIDTAAGIKLDPRVGEPAAGRDYLPDDENHLKGLRGEYGLANEIARQFPDHTVIDFGRKAGQRGPDVISVDRNGEVTFWDSKWRGSDTSIGPSGRAHQTLPSLVGALKHTQERICAAMKSGRLSSEVGATALEYLNKRIVTIVTVGTGSARNGVVERIEGGERAVVYPTRRP</sequence>
<dbReference type="Proteomes" id="UP000727907">
    <property type="component" value="Unassembled WGS sequence"/>
</dbReference>
<feature type="region of interest" description="Disordered" evidence="1">
    <location>
        <begin position="231"/>
        <end position="267"/>
    </location>
</feature>
<dbReference type="EMBL" id="JAHOPB010000003">
    <property type="protein sequence ID" value="MBU8876737.1"/>
    <property type="molecule type" value="Genomic_DNA"/>
</dbReference>